<reference evidence="3 5" key="3">
    <citation type="journal article" date="2020" name="Biotechnol. Biofuels">
        <title>New insights from the biogas microbiome by comprehensive genome-resolved metagenomics of nearly 1600 species originating from multiple anaerobic digesters.</title>
        <authorList>
            <person name="Campanaro S."/>
            <person name="Treu L."/>
            <person name="Rodriguez-R L.M."/>
            <person name="Kovalovszki A."/>
            <person name="Ziels R.M."/>
            <person name="Maus I."/>
            <person name="Zhu X."/>
            <person name="Kougias P.G."/>
            <person name="Basile A."/>
            <person name="Luo G."/>
            <person name="Schluter A."/>
            <person name="Konstantinidis K.T."/>
            <person name="Angelidaki I."/>
        </authorList>
    </citation>
    <scope>NUCLEOTIDE SEQUENCE [LARGE SCALE GENOMIC DNA]</scope>
    <source>
        <strain evidence="3">AS22ysBPME_46</strain>
    </source>
</reference>
<dbReference type="KEGG" id="mfz:AOB57_012740"/>
<evidence type="ECO:0000313" key="5">
    <source>
        <dbReference type="Proteomes" id="UP000585579"/>
    </source>
</evidence>
<dbReference type="EMBL" id="CP032683">
    <property type="protein sequence ID" value="AYK15941.1"/>
    <property type="molecule type" value="Genomic_DNA"/>
</dbReference>
<evidence type="ECO:0000256" key="1">
    <source>
        <dbReference type="SAM" id="Phobius"/>
    </source>
</evidence>
<dbReference type="AlphaFoldDB" id="A0A660HU90"/>
<evidence type="ECO:0008006" key="6">
    <source>
        <dbReference type="Google" id="ProtNLM"/>
    </source>
</evidence>
<name>A0A660HU90_9EURY</name>
<evidence type="ECO:0000313" key="4">
    <source>
        <dbReference type="Proteomes" id="UP000053087"/>
    </source>
</evidence>
<dbReference type="RefSeq" id="WP_054297941.1">
    <property type="nucleotide sequence ID" value="NZ_CP032683.1"/>
</dbReference>
<keyword evidence="4" id="KW-1185">Reference proteome</keyword>
<accession>A0A660HU90</accession>
<feature type="transmembrane region" description="Helical" evidence="1">
    <location>
        <begin position="123"/>
        <end position="148"/>
    </location>
</feature>
<feature type="transmembrane region" description="Helical" evidence="1">
    <location>
        <begin position="225"/>
        <end position="254"/>
    </location>
</feature>
<organism evidence="2 4">
    <name type="scientific">Methanosarcina flavescens</name>
    <dbReference type="NCBI Taxonomy" id="1715806"/>
    <lineage>
        <taxon>Archaea</taxon>
        <taxon>Methanobacteriati</taxon>
        <taxon>Methanobacteriota</taxon>
        <taxon>Stenosarchaea group</taxon>
        <taxon>Methanomicrobia</taxon>
        <taxon>Methanosarcinales</taxon>
        <taxon>Methanosarcinaceae</taxon>
        <taxon>Methanosarcina</taxon>
    </lineage>
</organism>
<keyword evidence="1" id="KW-0812">Transmembrane</keyword>
<feature type="transmembrane region" description="Helical" evidence="1">
    <location>
        <begin position="76"/>
        <end position="102"/>
    </location>
</feature>
<dbReference type="Pfam" id="PF24400">
    <property type="entry name" value="DUF7544"/>
    <property type="match status" value="1"/>
</dbReference>
<sequence length="342" mass="38907">MSWYGIEAVYRAISRTRKVLFEPFDFWKWAKLAIIILLGGAGSGYGSSTNYSTEMQDLGNNFPIIELPATLSIPAILIAVLFFLILVLILSYISSVMEFVFVESLVRNEVKFWAYSRRFLGKGFYLLLVRLAIGLVFLVLLGIAFLPILPIILESPSDFAWPKLLGEIFWLVGLFILLALLAIAIESFISLAIPVSIYRDKGILPAFRMIYGNFRKSWKEVVVYWLVRFALGIGTGIIVIFLFVLMMLVLVLGFLIFDGVLYFLFSLLVSESFIWILLTPFIIIELFLILGTLFFLSVPFVVFMKYHLLSFLEAWFADAEIPFFDAPVVEPENGFNKPEPGF</sequence>
<reference evidence="2 4" key="1">
    <citation type="journal article" date="2016" name="Int. J. Syst. Evol. Microbiol.">
        <title>Methanosarcina flavescens sp. nov., a methanogenic archaeon isolated from a full-scale anaerobic digester.</title>
        <authorList>
            <person name="Kern T."/>
            <person name="Fischer M.A."/>
            <person name="Deppenmeier U."/>
            <person name="Schmitz R.A."/>
            <person name="Rother M."/>
        </authorList>
    </citation>
    <scope>NUCLEOTIDE SEQUENCE [LARGE SCALE GENOMIC DNA]</scope>
    <source>
        <strain evidence="2 4">E03.2</strain>
    </source>
</reference>
<dbReference type="OrthoDB" id="137652at2157"/>
<dbReference type="Proteomes" id="UP000053087">
    <property type="component" value="Chromosome"/>
</dbReference>
<feature type="transmembrane region" description="Helical" evidence="1">
    <location>
        <begin position="26"/>
        <end position="45"/>
    </location>
</feature>
<dbReference type="InterPro" id="IPR055966">
    <property type="entry name" value="DUF7544"/>
</dbReference>
<dbReference type="GeneID" id="53688986"/>
<keyword evidence="1" id="KW-1133">Transmembrane helix</keyword>
<proteinExistence type="predicted"/>
<protein>
    <recommendedName>
        <fullName evidence="6">Glycerophosphoryl diester phosphodiesterase membrane domain-containing protein</fullName>
    </recommendedName>
</protein>
<feature type="transmembrane region" description="Helical" evidence="1">
    <location>
        <begin position="168"/>
        <end position="193"/>
    </location>
</feature>
<dbReference type="EMBL" id="JAAYQL010000073">
    <property type="protein sequence ID" value="NLK33502.1"/>
    <property type="molecule type" value="Genomic_DNA"/>
</dbReference>
<dbReference type="Proteomes" id="UP000585579">
    <property type="component" value="Unassembled WGS sequence"/>
</dbReference>
<gene>
    <name evidence="2" type="ORF">AOB57_012740</name>
    <name evidence="3" type="ORF">GX302_11965</name>
</gene>
<evidence type="ECO:0000313" key="3">
    <source>
        <dbReference type="EMBL" id="NLK33502.1"/>
    </source>
</evidence>
<reference evidence="2" key="2">
    <citation type="submission" date="2018-10" db="EMBL/GenBank/DDBJ databases">
        <authorList>
            <person name="Fischer M.A."/>
            <person name="Kern T."/>
            <person name="Deppenmeier U."/>
            <person name="Schmitz R.A."/>
            <person name="Rother M."/>
        </authorList>
    </citation>
    <scope>NUCLEOTIDE SEQUENCE</scope>
    <source>
        <strain evidence="2">E03.2</strain>
    </source>
</reference>
<keyword evidence="1" id="KW-0472">Membrane</keyword>
<evidence type="ECO:0000313" key="2">
    <source>
        <dbReference type="EMBL" id="AYK15941.1"/>
    </source>
</evidence>